<gene>
    <name evidence="1" type="ORF">M9H77_34270</name>
</gene>
<name>A0ACB9ZPA9_CATRO</name>
<accession>A0ACB9ZPA9</accession>
<sequence>MEIESTVQYIHKLSRTLYRTEKLVLLAEPLPSDHLLKISKISGLPNHMQYFKNTIKTKQEQEQKLPLNLDLRMQKFVKIEPLLQRHRRRADQREAERRCCSCRNPSRREPEEGEV</sequence>
<evidence type="ECO:0000313" key="1">
    <source>
        <dbReference type="EMBL" id="KAI5648265.1"/>
    </source>
</evidence>
<comment type="caution">
    <text evidence="1">The sequence shown here is derived from an EMBL/GenBank/DDBJ whole genome shotgun (WGS) entry which is preliminary data.</text>
</comment>
<dbReference type="Proteomes" id="UP001060085">
    <property type="component" value="Linkage Group LG08"/>
</dbReference>
<reference evidence="2" key="1">
    <citation type="journal article" date="2023" name="Nat. Plants">
        <title>Single-cell RNA sequencing provides a high-resolution roadmap for understanding the multicellular compartmentation of specialized metabolism.</title>
        <authorList>
            <person name="Sun S."/>
            <person name="Shen X."/>
            <person name="Li Y."/>
            <person name="Li Y."/>
            <person name="Wang S."/>
            <person name="Li R."/>
            <person name="Zhang H."/>
            <person name="Shen G."/>
            <person name="Guo B."/>
            <person name="Wei J."/>
            <person name="Xu J."/>
            <person name="St-Pierre B."/>
            <person name="Chen S."/>
            <person name="Sun C."/>
        </authorList>
    </citation>
    <scope>NUCLEOTIDE SEQUENCE [LARGE SCALE GENOMIC DNA]</scope>
</reference>
<organism evidence="1 2">
    <name type="scientific">Catharanthus roseus</name>
    <name type="common">Madagascar periwinkle</name>
    <name type="synonym">Vinca rosea</name>
    <dbReference type="NCBI Taxonomy" id="4058"/>
    <lineage>
        <taxon>Eukaryota</taxon>
        <taxon>Viridiplantae</taxon>
        <taxon>Streptophyta</taxon>
        <taxon>Embryophyta</taxon>
        <taxon>Tracheophyta</taxon>
        <taxon>Spermatophyta</taxon>
        <taxon>Magnoliopsida</taxon>
        <taxon>eudicotyledons</taxon>
        <taxon>Gunneridae</taxon>
        <taxon>Pentapetalae</taxon>
        <taxon>asterids</taxon>
        <taxon>lamiids</taxon>
        <taxon>Gentianales</taxon>
        <taxon>Apocynaceae</taxon>
        <taxon>Rauvolfioideae</taxon>
        <taxon>Vinceae</taxon>
        <taxon>Catharanthinae</taxon>
        <taxon>Catharanthus</taxon>
    </lineage>
</organism>
<proteinExistence type="predicted"/>
<dbReference type="EMBL" id="CM044708">
    <property type="protein sequence ID" value="KAI5648265.1"/>
    <property type="molecule type" value="Genomic_DNA"/>
</dbReference>
<keyword evidence="2" id="KW-1185">Reference proteome</keyword>
<evidence type="ECO:0000313" key="2">
    <source>
        <dbReference type="Proteomes" id="UP001060085"/>
    </source>
</evidence>
<protein>
    <submittedName>
        <fullName evidence="1">Uncharacterized protein</fullName>
    </submittedName>
</protein>